<dbReference type="SUPFAM" id="SSF48371">
    <property type="entry name" value="ARM repeat"/>
    <property type="match status" value="1"/>
</dbReference>
<sequence length="66" mass="7157">DAVRDNAAGAVARMIMVHPESIPLNQVLPVFLRVLPLKEDREESLAVYSCVSALVFSSNPHVIASL</sequence>
<evidence type="ECO:0000313" key="2">
    <source>
        <dbReference type="Proteomes" id="UP000265520"/>
    </source>
</evidence>
<dbReference type="Proteomes" id="UP000265520">
    <property type="component" value="Unassembled WGS sequence"/>
</dbReference>
<accession>A0A392QNE4</accession>
<dbReference type="InterPro" id="IPR016024">
    <property type="entry name" value="ARM-type_fold"/>
</dbReference>
<dbReference type="Gene3D" id="1.25.10.10">
    <property type="entry name" value="Leucine-rich Repeat Variant"/>
    <property type="match status" value="1"/>
</dbReference>
<comment type="caution">
    <text evidence="1">The sequence shown here is derived from an EMBL/GenBank/DDBJ whole genome shotgun (WGS) entry which is preliminary data.</text>
</comment>
<dbReference type="AlphaFoldDB" id="A0A392QNE4"/>
<evidence type="ECO:0000313" key="1">
    <source>
        <dbReference type="EMBL" id="MCI25056.1"/>
    </source>
</evidence>
<protein>
    <submittedName>
        <fullName evidence="1">Importin-4-like</fullName>
    </submittedName>
</protein>
<proteinExistence type="predicted"/>
<name>A0A392QNE4_9FABA</name>
<keyword evidence="2" id="KW-1185">Reference proteome</keyword>
<feature type="non-terminal residue" evidence="1">
    <location>
        <position position="1"/>
    </location>
</feature>
<dbReference type="EMBL" id="LXQA010145067">
    <property type="protein sequence ID" value="MCI25056.1"/>
    <property type="molecule type" value="Genomic_DNA"/>
</dbReference>
<dbReference type="InterPro" id="IPR011989">
    <property type="entry name" value="ARM-like"/>
</dbReference>
<reference evidence="1 2" key="1">
    <citation type="journal article" date="2018" name="Front. Plant Sci.">
        <title>Red Clover (Trifolium pratense) and Zigzag Clover (T. medium) - A Picture of Genomic Similarities and Differences.</title>
        <authorList>
            <person name="Dluhosova J."/>
            <person name="Istvanek J."/>
            <person name="Nedelnik J."/>
            <person name="Repkova J."/>
        </authorList>
    </citation>
    <scope>NUCLEOTIDE SEQUENCE [LARGE SCALE GENOMIC DNA]</scope>
    <source>
        <strain evidence="2">cv. 10/8</strain>
        <tissue evidence="1">Leaf</tissue>
    </source>
</reference>
<organism evidence="1 2">
    <name type="scientific">Trifolium medium</name>
    <dbReference type="NCBI Taxonomy" id="97028"/>
    <lineage>
        <taxon>Eukaryota</taxon>
        <taxon>Viridiplantae</taxon>
        <taxon>Streptophyta</taxon>
        <taxon>Embryophyta</taxon>
        <taxon>Tracheophyta</taxon>
        <taxon>Spermatophyta</taxon>
        <taxon>Magnoliopsida</taxon>
        <taxon>eudicotyledons</taxon>
        <taxon>Gunneridae</taxon>
        <taxon>Pentapetalae</taxon>
        <taxon>rosids</taxon>
        <taxon>fabids</taxon>
        <taxon>Fabales</taxon>
        <taxon>Fabaceae</taxon>
        <taxon>Papilionoideae</taxon>
        <taxon>50 kb inversion clade</taxon>
        <taxon>NPAAA clade</taxon>
        <taxon>Hologalegina</taxon>
        <taxon>IRL clade</taxon>
        <taxon>Trifolieae</taxon>
        <taxon>Trifolium</taxon>
    </lineage>
</organism>